<evidence type="ECO:0000313" key="2">
    <source>
        <dbReference type="Proteomes" id="UP000295681"/>
    </source>
</evidence>
<sequence>MFEPQIKARIKHFQQFGNSLPHAKVYYRNDWDVYYFDLQGKMFGLMSSTISENSIITLKGEPESNISLREMYSDVTFGYHVNKRHWNSIKLITSEISDQEIDKMIENSYQLVFNKLPLSVRKSFTESD</sequence>
<dbReference type="Proteomes" id="UP000295681">
    <property type="component" value="Unassembled WGS sequence"/>
</dbReference>
<proteinExistence type="predicted"/>
<reference evidence="1 2" key="1">
    <citation type="journal article" date="2019" name="Appl. Microbiol. Biotechnol.">
        <title>Uncovering carbohydrate metabolism through a genotype-phenotype association study of 56 lactic acid bacteria genomes.</title>
        <authorList>
            <person name="Buron-Moles G."/>
            <person name="Chailyan A."/>
            <person name="Dolejs I."/>
            <person name="Forster J."/>
            <person name="Miks M.H."/>
        </authorList>
    </citation>
    <scope>NUCLEOTIDE SEQUENCE [LARGE SCALE GENOMIC DNA]</scope>
    <source>
        <strain evidence="1 2">ATCC 700006</strain>
    </source>
</reference>
<dbReference type="InterPro" id="IPR007351">
    <property type="entry name" value="YjbR"/>
</dbReference>
<dbReference type="STRING" id="907931.GCA_000165675_01535"/>
<dbReference type="InterPro" id="IPR058532">
    <property type="entry name" value="YjbR/MT2646/Rv2570-like"/>
</dbReference>
<dbReference type="Gene3D" id="3.90.1150.30">
    <property type="match status" value="1"/>
</dbReference>
<gene>
    <name evidence="1" type="ORF">C5L23_000649</name>
</gene>
<accession>A0A4R5N8Q8</accession>
<comment type="caution">
    <text evidence="1">The sequence shown here is derived from an EMBL/GenBank/DDBJ whole genome shotgun (WGS) entry which is preliminary data.</text>
</comment>
<evidence type="ECO:0000313" key="1">
    <source>
        <dbReference type="EMBL" id="TDG68343.1"/>
    </source>
</evidence>
<keyword evidence="2" id="KW-1185">Reference proteome</keyword>
<dbReference type="EMBL" id="PUFI01000014">
    <property type="protein sequence ID" value="TDG68343.1"/>
    <property type="molecule type" value="Genomic_DNA"/>
</dbReference>
<dbReference type="AlphaFoldDB" id="A0A4R5N8Q8"/>
<name>A0A4R5N8Q8_9LACO</name>
<organism evidence="1 2">
    <name type="scientific">Leuconostoc fallax</name>
    <dbReference type="NCBI Taxonomy" id="1251"/>
    <lineage>
        <taxon>Bacteria</taxon>
        <taxon>Bacillati</taxon>
        <taxon>Bacillota</taxon>
        <taxon>Bacilli</taxon>
        <taxon>Lactobacillales</taxon>
        <taxon>Lactobacillaceae</taxon>
        <taxon>Leuconostoc</taxon>
    </lineage>
</organism>
<dbReference type="PANTHER" id="PTHR35145:SF1">
    <property type="entry name" value="CYTOPLASMIC PROTEIN"/>
    <property type="match status" value="1"/>
</dbReference>
<dbReference type="SUPFAM" id="SSF142906">
    <property type="entry name" value="YjbR-like"/>
    <property type="match status" value="1"/>
</dbReference>
<dbReference type="InterPro" id="IPR038056">
    <property type="entry name" value="YjbR-like_sf"/>
</dbReference>
<dbReference type="RefSeq" id="WP_010007018.1">
    <property type="nucleotide sequence ID" value="NZ_PUFI01000014.1"/>
</dbReference>
<evidence type="ECO:0008006" key="3">
    <source>
        <dbReference type="Google" id="ProtNLM"/>
    </source>
</evidence>
<dbReference type="Pfam" id="PF04237">
    <property type="entry name" value="YjbR"/>
    <property type="match status" value="1"/>
</dbReference>
<protein>
    <recommendedName>
        <fullName evidence="3">MmcQ/YjbR family DNA-binding protein</fullName>
    </recommendedName>
</protein>
<dbReference type="PANTHER" id="PTHR35145">
    <property type="entry name" value="CYTOPLASMIC PROTEIN-RELATED"/>
    <property type="match status" value="1"/>
</dbReference>